<gene>
    <name evidence="2" type="ORF">O3M35_003852</name>
</gene>
<dbReference type="EMBL" id="JAPXFL010000013">
    <property type="protein sequence ID" value="KAK9497957.1"/>
    <property type="molecule type" value="Genomic_DNA"/>
</dbReference>
<dbReference type="AlphaFoldDB" id="A0AAW1CHT7"/>
<accession>A0AAW1CHT7</accession>
<sequence>MLIRFEKYTSKKFTETGGRFRPRGGVIAILGVNAIFGDIGVIGIFGANGIFGLICGIFGGIDRFGDICISLFIDGGGGVGNIVCLNGDGGGIVISVGGLCVGGVDIIPNCGAFEFVGVIGGGVSNGIL</sequence>
<evidence type="ECO:0000313" key="2">
    <source>
        <dbReference type="EMBL" id="KAK9497957.1"/>
    </source>
</evidence>
<keyword evidence="3" id="KW-1185">Reference proteome</keyword>
<evidence type="ECO:0000313" key="3">
    <source>
        <dbReference type="Proteomes" id="UP001461498"/>
    </source>
</evidence>
<keyword evidence="1" id="KW-0472">Membrane</keyword>
<evidence type="ECO:0000256" key="1">
    <source>
        <dbReference type="SAM" id="Phobius"/>
    </source>
</evidence>
<proteinExistence type="predicted"/>
<organism evidence="2 3">
    <name type="scientific">Rhynocoris fuscipes</name>
    <dbReference type="NCBI Taxonomy" id="488301"/>
    <lineage>
        <taxon>Eukaryota</taxon>
        <taxon>Metazoa</taxon>
        <taxon>Ecdysozoa</taxon>
        <taxon>Arthropoda</taxon>
        <taxon>Hexapoda</taxon>
        <taxon>Insecta</taxon>
        <taxon>Pterygota</taxon>
        <taxon>Neoptera</taxon>
        <taxon>Paraneoptera</taxon>
        <taxon>Hemiptera</taxon>
        <taxon>Heteroptera</taxon>
        <taxon>Panheteroptera</taxon>
        <taxon>Cimicomorpha</taxon>
        <taxon>Reduviidae</taxon>
        <taxon>Harpactorinae</taxon>
        <taxon>Harpactorini</taxon>
        <taxon>Rhynocoris</taxon>
    </lineage>
</organism>
<name>A0AAW1CHT7_9HEMI</name>
<dbReference type="Proteomes" id="UP001461498">
    <property type="component" value="Unassembled WGS sequence"/>
</dbReference>
<reference evidence="2 3" key="1">
    <citation type="submission" date="2022-12" db="EMBL/GenBank/DDBJ databases">
        <title>Chromosome-level genome assembly of true bugs.</title>
        <authorList>
            <person name="Ma L."/>
            <person name="Li H."/>
        </authorList>
    </citation>
    <scope>NUCLEOTIDE SEQUENCE [LARGE SCALE GENOMIC DNA]</scope>
    <source>
        <strain evidence="2">Lab_2022b</strain>
    </source>
</reference>
<feature type="transmembrane region" description="Helical" evidence="1">
    <location>
        <begin position="42"/>
        <end position="61"/>
    </location>
</feature>
<protein>
    <submittedName>
        <fullName evidence="2">Uncharacterized protein</fullName>
    </submittedName>
</protein>
<keyword evidence="1" id="KW-0812">Transmembrane</keyword>
<keyword evidence="1" id="KW-1133">Transmembrane helix</keyword>
<comment type="caution">
    <text evidence="2">The sequence shown here is derived from an EMBL/GenBank/DDBJ whole genome shotgun (WGS) entry which is preliminary data.</text>
</comment>